<evidence type="ECO:0000256" key="2">
    <source>
        <dbReference type="RuleBase" id="RU369004"/>
    </source>
</evidence>
<keyword evidence="2" id="KW-0932">Cytokinin signaling pathway</keyword>
<keyword evidence="4" id="KW-1185">Reference proteome</keyword>
<organism evidence="3 4">
    <name type="scientific">Striga hermonthica</name>
    <name type="common">Purple witchweed</name>
    <name type="synonym">Buchnera hermonthica</name>
    <dbReference type="NCBI Taxonomy" id="68872"/>
    <lineage>
        <taxon>Eukaryota</taxon>
        <taxon>Viridiplantae</taxon>
        <taxon>Streptophyta</taxon>
        <taxon>Embryophyta</taxon>
        <taxon>Tracheophyta</taxon>
        <taxon>Spermatophyta</taxon>
        <taxon>Magnoliopsida</taxon>
        <taxon>eudicotyledons</taxon>
        <taxon>Gunneridae</taxon>
        <taxon>Pentapetalae</taxon>
        <taxon>asterids</taxon>
        <taxon>lamiids</taxon>
        <taxon>Lamiales</taxon>
        <taxon>Orobanchaceae</taxon>
        <taxon>Buchnereae</taxon>
        <taxon>Striga</taxon>
    </lineage>
</organism>
<dbReference type="Proteomes" id="UP001153555">
    <property type="component" value="Unassembled WGS sequence"/>
</dbReference>
<gene>
    <name evidence="3" type="ORF">SHERM_16338</name>
</gene>
<dbReference type="GO" id="GO:0043424">
    <property type="term" value="F:protein histidine kinase binding"/>
    <property type="evidence" value="ECO:0007669"/>
    <property type="project" value="UniProtKB-UniRule"/>
</dbReference>
<dbReference type="Gene3D" id="1.20.120.160">
    <property type="entry name" value="HPT domain"/>
    <property type="match status" value="1"/>
</dbReference>
<dbReference type="InterPro" id="IPR036641">
    <property type="entry name" value="HPT_dom_sf"/>
</dbReference>
<comment type="subcellular location">
    <subcellularLocation>
        <location evidence="2">Cytoplasm</location>
        <location evidence="2">Cytosol</location>
    </subcellularLocation>
    <subcellularLocation>
        <location evidence="2">Nucleus</location>
    </subcellularLocation>
</comment>
<name>A0A9N7MZC7_STRHE</name>
<dbReference type="SUPFAM" id="SSF47226">
    <property type="entry name" value="Histidine-containing phosphotransfer domain, HPT domain"/>
    <property type="match status" value="1"/>
</dbReference>
<dbReference type="OrthoDB" id="1673781at2759"/>
<dbReference type="GO" id="GO:0005829">
    <property type="term" value="C:cytosol"/>
    <property type="evidence" value="ECO:0007669"/>
    <property type="project" value="UniProtKB-SubCell"/>
</dbReference>
<accession>A0A9N7MZC7</accession>
<reference evidence="3" key="1">
    <citation type="submission" date="2019-12" db="EMBL/GenBank/DDBJ databases">
        <authorList>
            <person name="Scholes J."/>
        </authorList>
    </citation>
    <scope>NUCLEOTIDE SEQUENCE</scope>
</reference>
<comment type="function">
    <text evidence="2">Functions as a two-component phosphorelay mediators between cytokinin sensor histidine kinases and response regulators (B-type ARRs). Plays an important role in propagating cytokinin signal transduction.</text>
</comment>
<comment type="domain">
    <text evidence="2">Histidine-containing phosphotransfer domain (HPt) contains an active histidine that mediates the phosphotransfer.</text>
</comment>
<dbReference type="InterPro" id="IPR045871">
    <property type="entry name" value="AHP1-5/YPD1"/>
</dbReference>
<dbReference type="GO" id="GO:0009736">
    <property type="term" value="P:cytokinin-activated signaling pathway"/>
    <property type="evidence" value="ECO:0007669"/>
    <property type="project" value="UniProtKB-KW"/>
</dbReference>
<dbReference type="PANTHER" id="PTHR28242:SF46">
    <property type="entry name" value="PSEUDO HISTIDINE-CONTAINING PHOSPHOTRANSFER PROTEIN 6"/>
    <property type="match status" value="1"/>
</dbReference>
<proteinExistence type="predicted"/>
<protein>
    <recommendedName>
        <fullName evidence="2">Histidine-containing phosphotransfer protein</fullName>
    </recommendedName>
</protein>
<evidence type="ECO:0000313" key="3">
    <source>
        <dbReference type="EMBL" id="CAA0816472.1"/>
    </source>
</evidence>
<dbReference type="GO" id="GO:0000160">
    <property type="term" value="P:phosphorelay signal transduction system"/>
    <property type="evidence" value="ECO:0007669"/>
    <property type="project" value="UniProtKB-UniRule"/>
</dbReference>
<comment type="caution">
    <text evidence="3">The sequence shown here is derived from an EMBL/GenBank/DDBJ whole genome shotgun (WGS) entry which is preliminary data.</text>
</comment>
<dbReference type="EMBL" id="CACSLK010014277">
    <property type="protein sequence ID" value="CAA0816472.1"/>
    <property type="molecule type" value="Genomic_DNA"/>
</dbReference>
<evidence type="ECO:0000256" key="1">
    <source>
        <dbReference type="ARBA" id="ARBA00023012"/>
    </source>
</evidence>
<dbReference type="GO" id="GO:0005634">
    <property type="term" value="C:nucleus"/>
    <property type="evidence" value="ECO:0007669"/>
    <property type="project" value="UniProtKB-SubCell"/>
</dbReference>
<dbReference type="AlphaFoldDB" id="A0A9N7MZC7"/>
<sequence length="76" mass="8520">MGSSSSIGAQRVKNVCVAFRAASELNNRAGCLRALEVLECEYCYLKSKLHELLEIEQQRTLAASVRYPQQQHPNNP</sequence>
<dbReference type="PANTHER" id="PTHR28242">
    <property type="entry name" value="PHOSPHORELAY INTERMEDIATE PROTEIN YPD1"/>
    <property type="match status" value="1"/>
</dbReference>
<keyword evidence="1 2" id="KW-0902">Two-component regulatory system</keyword>
<evidence type="ECO:0000313" key="4">
    <source>
        <dbReference type="Proteomes" id="UP001153555"/>
    </source>
</evidence>
<dbReference type="GO" id="GO:0009927">
    <property type="term" value="F:histidine phosphotransfer kinase activity"/>
    <property type="evidence" value="ECO:0007669"/>
    <property type="project" value="UniProtKB-UniRule"/>
</dbReference>